<comment type="caution">
    <text evidence="1">The sequence shown here is derived from an EMBL/GenBank/DDBJ whole genome shotgun (WGS) entry which is preliminary data.</text>
</comment>
<accession>A0A1B8QBU3</accession>
<evidence type="ECO:0000313" key="2">
    <source>
        <dbReference type="Proteomes" id="UP000092616"/>
    </source>
</evidence>
<gene>
    <name evidence="1" type="ORF">A9306_09700</name>
</gene>
<dbReference type="InterPro" id="IPR045352">
    <property type="entry name" value="DUF6530"/>
</dbReference>
<name>A0A1B8QBU3_9GAMM</name>
<sequence>MDIPNHLSHKPVIKLENYADIDGIYDPKTTDAVGLSIGLAQWDNNELSAKVWRNTGTRWSRQSEELPLHRVIDLASMVCAAVYYADHDNLPEGIELDITLANNKEYLASLKSVIKENREYLDTPIQNLKKILEQL</sequence>
<dbReference type="RefSeq" id="WP_067337914.1">
    <property type="nucleotide sequence ID" value="NZ_LZNA01000050.1"/>
</dbReference>
<protein>
    <submittedName>
        <fullName evidence="1">Uncharacterized protein</fullName>
    </submittedName>
</protein>
<evidence type="ECO:0000313" key="1">
    <source>
        <dbReference type="EMBL" id="OBX78202.1"/>
    </source>
</evidence>
<dbReference type="Pfam" id="PF20140">
    <property type="entry name" value="DUF6530"/>
    <property type="match status" value="1"/>
</dbReference>
<dbReference type="AlphaFoldDB" id="A0A1B8QBU3"/>
<dbReference type="Proteomes" id="UP000092616">
    <property type="component" value="Unassembled WGS sequence"/>
</dbReference>
<reference evidence="1 2" key="1">
    <citation type="submission" date="2016-06" db="EMBL/GenBank/DDBJ databases">
        <title>Draft genome of Moraxella atlantae CCUG 59586.</title>
        <authorList>
            <person name="Salva-Serra F."/>
            <person name="Engstrom-Jakobsson H."/>
            <person name="Thorell K."/>
            <person name="Gonzales-Siles L."/>
            <person name="Karlsson R."/>
            <person name="Boulund F."/>
            <person name="Engstrand L."/>
            <person name="Kristiansson E."/>
            <person name="Moore E."/>
        </authorList>
    </citation>
    <scope>NUCLEOTIDE SEQUENCE [LARGE SCALE GENOMIC DNA]</scope>
    <source>
        <strain evidence="1 2">CCUG 59586</strain>
    </source>
</reference>
<keyword evidence="2" id="KW-1185">Reference proteome</keyword>
<dbReference type="EMBL" id="LZNA01000050">
    <property type="protein sequence ID" value="OBX78202.1"/>
    <property type="molecule type" value="Genomic_DNA"/>
</dbReference>
<organism evidence="1 2">
    <name type="scientific">Faucicola atlantae</name>
    <dbReference type="NCBI Taxonomy" id="34059"/>
    <lineage>
        <taxon>Bacteria</taxon>
        <taxon>Pseudomonadati</taxon>
        <taxon>Pseudomonadota</taxon>
        <taxon>Gammaproteobacteria</taxon>
        <taxon>Moraxellales</taxon>
        <taxon>Moraxellaceae</taxon>
        <taxon>Faucicola</taxon>
    </lineage>
</organism>
<proteinExistence type="predicted"/>